<feature type="domain" description="RING-type" evidence="3">
    <location>
        <begin position="140"/>
        <end position="182"/>
    </location>
</feature>
<dbReference type="Pfam" id="PF13639">
    <property type="entry name" value="zf-RING_2"/>
    <property type="match status" value="1"/>
</dbReference>
<comment type="caution">
    <text evidence="4">The sequence shown here is derived from an EMBL/GenBank/DDBJ whole genome shotgun (WGS) entry which is preliminary data.</text>
</comment>
<organism evidence="4 5">
    <name type="scientific">Erythroxylum novogranatense</name>
    <dbReference type="NCBI Taxonomy" id="1862640"/>
    <lineage>
        <taxon>Eukaryota</taxon>
        <taxon>Viridiplantae</taxon>
        <taxon>Streptophyta</taxon>
        <taxon>Embryophyta</taxon>
        <taxon>Tracheophyta</taxon>
        <taxon>Spermatophyta</taxon>
        <taxon>Magnoliopsida</taxon>
        <taxon>eudicotyledons</taxon>
        <taxon>Gunneridae</taxon>
        <taxon>Pentapetalae</taxon>
        <taxon>rosids</taxon>
        <taxon>fabids</taxon>
        <taxon>Malpighiales</taxon>
        <taxon>Erythroxylaceae</taxon>
        <taxon>Erythroxylum</taxon>
    </lineage>
</organism>
<dbReference type="PANTHER" id="PTHR15302">
    <property type="entry name" value="E3 UBIQUITIN-PROTEIN LIGASE RNF103"/>
    <property type="match status" value="1"/>
</dbReference>
<dbReference type="GO" id="GO:0016567">
    <property type="term" value="P:protein ubiquitination"/>
    <property type="evidence" value="ECO:0007669"/>
    <property type="project" value="InterPro"/>
</dbReference>
<dbReference type="Gene3D" id="3.30.40.10">
    <property type="entry name" value="Zinc/RING finger domain, C3HC4 (zinc finger)"/>
    <property type="match status" value="1"/>
</dbReference>
<dbReference type="GO" id="GO:0036503">
    <property type="term" value="P:ERAD pathway"/>
    <property type="evidence" value="ECO:0007669"/>
    <property type="project" value="TreeGrafter"/>
</dbReference>
<keyword evidence="1" id="KW-0862">Zinc</keyword>
<dbReference type="InterPro" id="IPR001841">
    <property type="entry name" value="Znf_RING"/>
</dbReference>
<dbReference type="InterPro" id="IPR042494">
    <property type="entry name" value="RNF103"/>
</dbReference>
<proteinExistence type="predicted"/>
<evidence type="ECO:0000256" key="1">
    <source>
        <dbReference type="PROSITE-ProRule" id="PRU00175"/>
    </source>
</evidence>
<dbReference type="PANTHER" id="PTHR15302:SF0">
    <property type="entry name" value="E3 UBIQUITIN-PROTEIN LIGASE RNF103"/>
    <property type="match status" value="1"/>
</dbReference>
<sequence>MAGMLPGVESARRRGFHQSGDSPCVPAHGCTRRSSFCLYARNHTSFNLSSASSPRRRVLNEDEKLGERAREAKERLDMKLRHQTKSATRSFRDGSSGGGVGRRSVAAGDFKTEVFRSRKNGSKRLKWMKFRWRASEEDECVICLERFKPAEQLMHLLCAHRLFHTVCLVPWLQRNSRCPCCRVEVRLF</sequence>
<feature type="region of interest" description="Disordered" evidence="2">
    <location>
        <begin position="83"/>
        <end position="102"/>
    </location>
</feature>
<accession>A0AAV8TLZ7</accession>
<evidence type="ECO:0000313" key="4">
    <source>
        <dbReference type="EMBL" id="KAJ8767867.1"/>
    </source>
</evidence>
<evidence type="ECO:0000313" key="5">
    <source>
        <dbReference type="Proteomes" id="UP001159364"/>
    </source>
</evidence>
<dbReference type="PROSITE" id="PS50089">
    <property type="entry name" value="ZF_RING_2"/>
    <property type="match status" value="1"/>
</dbReference>
<dbReference type="EMBL" id="JAIWQS010000004">
    <property type="protein sequence ID" value="KAJ8767867.1"/>
    <property type="molecule type" value="Genomic_DNA"/>
</dbReference>
<protein>
    <recommendedName>
        <fullName evidence="3">RING-type domain-containing protein</fullName>
    </recommendedName>
</protein>
<dbReference type="Proteomes" id="UP001159364">
    <property type="component" value="Linkage Group LG04"/>
</dbReference>
<keyword evidence="5" id="KW-1185">Reference proteome</keyword>
<name>A0AAV8TLZ7_9ROSI</name>
<dbReference type="GO" id="GO:0005783">
    <property type="term" value="C:endoplasmic reticulum"/>
    <property type="evidence" value="ECO:0007669"/>
    <property type="project" value="TreeGrafter"/>
</dbReference>
<evidence type="ECO:0000259" key="3">
    <source>
        <dbReference type="PROSITE" id="PS50089"/>
    </source>
</evidence>
<keyword evidence="1" id="KW-0863">Zinc-finger</keyword>
<dbReference type="AlphaFoldDB" id="A0AAV8TLZ7"/>
<dbReference type="SUPFAM" id="SSF57850">
    <property type="entry name" value="RING/U-box"/>
    <property type="match status" value="1"/>
</dbReference>
<evidence type="ECO:0000256" key="2">
    <source>
        <dbReference type="SAM" id="MobiDB-lite"/>
    </source>
</evidence>
<gene>
    <name evidence="4" type="ORF">K2173_020807</name>
</gene>
<dbReference type="InterPro" id="IPR013083">
    <property type="entry name" value="Znf_RING/FYVE/PHD"/>
</dbReference>
<dbReference type="GO" id="GO:0004842">
    <property type="term" value="F:ubiquitin-protein transferase activity"/>
    <property type="evidence" value="ECO:0007669"/>
    <property type="project" value="InterPro"/>
</dbReference>
<feature type="region of interest" description="Disordered" evidence="2">
    <location>
        <begin position="1"/>
        <end position="24"/>
    </location>
</feature>
<dbReference type="GO" id="GO:0008270">
    <property type="term" value="F:zinc ion binding"/>
    <property type="evidence" value="ECO:0007669"/>
    <property type="project" value="UniProtKB-KW"/>
</dbReference>
<reference evidence="4 5" key="1">
    <citation type="submission" date="2021-09" db="EMBL/GenBank/DDBJ databases">
        <title>Genomic insights and catalytic innovation underlie evolution of tropane alkaloids biosynthesis.</title>
        <authorList>
            <person name="Wang Y.-J."/>
            <person name="Tian T."/>
            <person name="Huang J.-P."/>
            <person name="Huang S.-X."/>
        </authorList>
    </citation>
    <scope>NUCLEOTIDE SEQUENCE [LARGE SCALE GENOMIC DNA]</scope>
    <source>
        <strain evidence="4">KIB-2018</strain>
        <tissue evidence="4">Leaf</tissue>
    </source>
</reference>
<dbReference type="SMART" id="SM00184">
    <property type="entry name" value="RING"/>
    <property type="match status" value="1"/>
</dbReference>
<keyword evidence="1" id="KW-0479">Metal-binding</keyword>